<keyword evidence="1" id="KW-0472">Membrane</keyword>
<accession>A0ABW8BPK1</accession>
<keyword evidence="3" id="KW-1185">Reference proteome</keyword>
<name>A0ABW8BPK1_9ACTN</name>
<evidence type="ECO:0000256" key="1">
    <source>
        <dbReference type="SAM" id="Phobius"/>
    </source>
</evidence>
<keyword evidence="1" id="KW-1133">Transmembrane helix</keyword>
<protein>
    <submittedName>
        <fullName evidence="2">Uncharacterized protein</fullName>
    </submittedName>
</protein>
<reference evidence="2 3" key="1">
    <citation type="submission" date="2024-07" db="EMBL/GenBank/DDBJ databases">
        <title>Whole genome sequencing of Prodigiosin pigment-producing Streptomyces salinarius isolated from rhizosphere soil of Arachis hypogaea.</title>
        <authorList>
            <person name="Vidhya A."/>
            <person name="Ramya S."/>
        </authorList>
    </citation>
    <scope>NUCLEOTIDE SEQUENCE [LARGE SCALE GENOMIC DNA]</scope>
    <source>
        <strain evidence="2 3">VRMG2420</strain>
    </source>
</reference>
<sequence>MDMGWVKGGVRYTLKVVEYPDWTSLSESSTPGALRALLRGTGNKIVGHTDLRSATGVVACVAAVSATVGGGLVYAGMKLKSHLDDRKAEHYKAPAGTVEQTAASADVVEAEETAVAEAPRLRAV</sequence>
<evidence type="ECO:0000313" key="3">
    <source>
        <dbReference type="Proteomes" id="UP001614264"/>
    </source>
</evidence>
<proteinExistence type="predicted"/>
<dbReference type="EMBL" id="JBITPR010000066">
    <property type="protein sequence ID" value="MFI7876021.1"/>
    <property type="molecule type" value="Genomic_DNA"/>
</dbReference>
<gene>
    <name evidence="2" type="ORF">AB4829_36185</name>
</gene>
<comment type="caution">
    <text evidence="2">The sequence shown here is derived from an EMBL/GenBank/DDBJ whole genome shotgun (WGS) entry which is preliminary data.</text>
</comment>
<evidence type="ECO:0000313" key="2">
    <source>
        <dbReference type="EMBL" id="MFI7876021.1"/>
    </source>
</evidence>
<keyword evidence="1" id="KW-0812">Transmembrane</keyword>
<dbReference type="Proteomes" id="UP001614264">
    <property type="component" value="Unassembled WGS sequence"/>
</dbReference>
<dbReference type="RefSeq" id="WP_399594968.1">
    <property type="nucleotide sequence ID" value="NZ_JBITPR010000066.1"/>
</dbReference>
<feature type="transmembrane region" description="Helical" evidence="1">
    <location>
        <begin position="56"/>
        <end position="77"/>
    </location>
</feature>
<organism evidence="2 3">
    <name type="scientific">Streptomyces salinarius</name>
    <dbReference type="NCBI Taxonomy" id="2762598"/>
    <lineage>
        <taxon>Bacteria</taxon>
        <taxon>Bacillati</taxon>
        <taxon>Actinomycetota</taxon>
        <taxon>Actinomycetes</taxon>
        <taxon>Kitasatosporales</taxon>
        <taxon>Streptomycetaceae</taxon>
        <taxon>Streptomyces</taxon>
    </lineage>
</organism>